<proteinExistence type="predicted"/>
<keyword evidence="1" id="KW-0732">Signal</keyword>
<dbReference type="RefSeq" id="WP_058979921.1">
    <property type="nucleotide sequence ID" value="NZ_BCMS01000005.1"/>
</dbReference>
<evidence type="ECO:0000256" key="1">
    <source>
        <dbReference type="SAM" id="SignalP"/>
    </source>
</evidence>
<name>A0A117DPQ3_9DEIO</name>
<keyword evidence="3" id="KW-1185">Reference proteome</keyword>
<accession>A0A117DPQ3</accession>
<feature type="chain" id="PRO_5007147495" evidence="1">
    <location>
        <begin position="23"/>
        <end position="135"/>
    </location>
</feature>
<dbReference type="EMBL" id="BCMS01000005">
    <property type="protein sequence ID" value="GAQ23836.1"/>
    <property type="molecule type" value="Genomic_DNA"/>
</dbReference>
<evidence type="ECO:0000313" key="2">
    <source>
        <dbReference type="EMBL" id="GAQ23836.1"/>
    </source>
</evidence>
<dbReference type="OrthoDB" id="73985at2"/>
<dbReference type="Proteomes" id="UP000056209">
    <property type="component" value="Unassembled WGS sequence"/>
</dbReference>
<gene>
    <name evidence="2" type="ORF">DEIGR_330094</name>
</gene>
<reference evidence="3" key="1">
    <citation type="submission" date="2015-11" db="EMBL/GenBank/DDBJ databases">
        <title>Draft Genome Sequence of the Radioresistant Bacterium Deinococcus grandis, Isolated from Freshwater Fish in Japan.</title>
        <authorList>
            <person name="Satoh K."/>
            <person name="Onodera T."/>
            <person name="Omoso K."/>
            <person name="Takeda-Yano K."/>
            <person name="Katayama T."/>
            <person name="Oono Y."/>
            <person name="Narumi I."/>
        </authorList>
    </citation>
    <scope>NUCLEOTIDE SEQUENCE [LARGE SCALE GENOMIC DNA]</scope>
    <source>
        <strain evidence="3">ATCC 43672</strain>
    </source>
</reference>
<feature type="signal peptide" evidence="1">
    <location>
        <begin position="1"/>
        <end position="22"/>
    </location>
</feature>
<evidence type="ECO:0000313" key="3">
    <source>
        <dbReference type="Proteomes" id="UP000056209"/>
    </source>
</evidence>
<sequence length="135" mass="14036">MRRALTTLLVLWSLTGPGGAGAHETQSAGAVQVTFATDAEDTLSTQGPTLLRFTLTKNGAALPGCRCRVLVYSGVPSARVAPLMDVRLEALQQGAVSGAVPQVAAGAYTVVLDGRPVTFGDFDAFRLRYTLGTSP</sequence>
<dbReference type="AlphaFoldDB" id="A0A117DPQ3"/>
<comment type="caution">
    <text evidence="2">The sequence shown here is derived from an EMBL/GenBank/DDBJ whole genome shotgun (WGS) entry which is preliminary data.</text>
</comment>
<protein>
    <submittedName>
        <fullName evidence="2">Uncharacterized protein</fullName>
    </submittedName>
</protein>
<organism evidence="2 3">
    <name type="scientific">Deinococcus grandis</name>
    <dbReference type="NCBI Taxonomy" id="57498"/>
    <lineage>
        <taxon>Bacteria</taxon>
        <taxon>Thermotogati</taxon>
        <taxon>Deinococcota</taxon>
        <taxon>Deinococci</taxon>
        <taxon>Deinococcales</taxon>
        <taxon>Deinococcaceae</taxon>
        <taxon>Deinococcus</taxon>
    </lineage>
</organism>